<reference evidence="3" key="1">
    <citation type="submission" date="2017-02" db="EMBL/GenBank/DDBJ databases">
        <title>Tessaracoccus aquaemaris sp. nov., isolated from the intestine of a Korean rockfish, Sebastes schlegelii, in a marine aquaculture pond.</title>
        <authorList>
            <person name="Tak E.J."/>
            <person name="Bae J.-W."/>
        </authorList>
    </citation>
    <scope>NUCLEOTIDE SEQUENCE [LARGE SCALE GENOMIC DNA]</scope>
    <source>
        <strain evidence="3">NSG39</strain>
    </source>
</reference>
<protein>
    <recommendedName>
        <fullName evidence="4">Aromatic ring-opening dioxygenase LigA</fullName>
    </recommendedName>
</protein>
<evidence type="ECO:0008006" key="4">
    <source>
        <dbReference type="Google" id="ProtNLM"/>
    </source>
</evidence>
<gene>
    <name evidence="2" type="ORF">BW730_03235</name>
</gene>
<dbReference type="Proteomes" id="UP000188145">
    <property type="component" value="Chromosome"/>
</dbReference>
<evidence type="ECO:0000256" key="1">
    <source>
        <dbReference type="SAM" id="Phobius"/>
    </source>
</evidence>
<proteinExistence type="predicted"/>
<keyword evidence="1" id="KW-1133">Transmembrane helix</keyword>
<sequence>MKATKIVGILSIVAGIVMIVAGALTWGMVGSQLKAEKITVPGDSQFMGGAYAGKEVAGPLTAYAQADAINMHAMKASEGKTYAELGALATEAKEAGDTAKAEEYQAQRNTVMNGSFLRASLFSSVIAYGVAALVIGLGLIVGLIGWALTSMKPVVAETVEEVKVV</sequence>
<feature type="transmembrane region" description="Helical" evidence="1">
    <location>
        <begin position="125"/>
        <end position="148"/>
    </location>
</feature>
<dbReference type="RefSeq" id="WP_077684996.1">
    <property type="nucleotide sequence ID" value="NZ_CP019606.1"/>
</dbReference>
<keyword evidence="1" id="KW-0472">Membrane</keyword>
<dbReference type="KEGG" id="tes:BW730_03235"/>
<feature type="transmembrane region" description="Helical" evidence="1">
    <location>
        <begin position="6"/>
        <end position="29"/>
    </location>
</feature>
<evidence type="ECO:0000313" key="3">
    <source>
        <dbReference type="Proteomes" id="UP000188145"/>
    </source>
</evidence>
<dbReference type="AlphaFoldDB" id="A0A1Q2CKP5"/>
<organism evidence="2 3">
    <name type="scientific">Tessaracoccus aquimaris</name>
    <dbReference type="NCBI Taxonomy" id="1332264"/>
    <lineage>
        <taxon>Bacteria</taxon>
        <taxon>Bacillati</taxon>
        <taxon>Actinomycetota</taxon>
        <taxon>Actinomycetes</taxon>
        <taxon>Propionibacteriales</taxon>
        <taxon>Propionibacteriaceae</taxon>
        <taxon>Tessaracoccus</taxon>
    </lineage>
</organism>
<name>A0A1Q2CKP5_9ACTN</name>
<dbReference type="STRING" id="1332264.BW730_03235"/>
<dbReference type="EMBL" id="CP019606">
    <property type="protein sequence ID" value="AQP46687.1"/>
    <property type="molecule type" value="Genomic_DNA"/>
</dbReference>
<evidence type="ECO:0000313" key="2">
    <source>
        <dbReference type="EMBL" id="AQP46687.1"/>
    </source>
</evidence>
<dbReference type="OrthoDB" id="5243687at2"/>
<keyword evidence="3" id="KW-1185">Reference proteome</keyword>
<accession>A0A1Q2CKP5</accession>
<keyword evidence="1" id="KW-0812">Transmembrane</keyword>